<keyword evidence="2" id="KW-1185">Reference proteome</keyword>
<feature type="non-terminal residue" evidence="1">
    <location>
        <position position="1"/>
    </location>
</feature>
<proteinExistence type="predicted"/>
<evidence type="ECO:0000313" key="1">
    <source>
        <dbReference type="EMBL" id="GMS92514.1"/>
    </source>
</evidence>
<gene>
    <name evidence="1" type="ORF">PENTCL1PPCAC_14689</name>
</gene>
<feature type="non-terminal residue" evidence="1">
    <location>
        <position position="205"/>
    </location>
</feature>
<comment type="caution">
    <text evidence="1">The sequence shown here is derived from an EMBL/GenBank/DDBJ whole genome shotgun (WGS) entry which is preliminary data.</text>
</comment>
<dbReference type="Proteomes" id="UP001432027">
    <property type="component" value="Unassembled WGS sequence"/>
</dbReference>
<protein>
    <submittedName>
        <fullName evidence="1">Uncharacterized protein</fullName>
    </submittedName>
</protein>
<dbReference type="AlphaFoldDB" id="A0AAV5TFW4"/>
<sequence>VLSACLIVAGCCDCNGVEKELEWEKETDNNYHACRSCKALTASADACPKYGYHCDDKFGITVNKLSTSNCECLRAKCVGTAKLAFEGILVKQIRCNNSEWMTGGKEATTVICANECNPGTCNASAPRVSGDFIALTVTPATSTTPNTCAIGTCDNGLAAVTADGVLDAQLDGIEEVTCSGEGKWTYGEGEEKQYVMCNKQAAGEQ</sequence>
<dbReference type="EMBL" id="BTSX01000004">
    <property type="protein sequence ID" value="GMS92514.1"/>
    <property type="molecule type" value="Genomic_DNA"/>
</dbReference>
<reference evidence="1" key="1">
    <citation type="submission" date="2023-10" db="EMBL/GenBank/DDBJ databases">
        <title>Genome assembly of Pristionchus species.</title>
        <authorList>
            <person name="Yoshida K."/>
            <person name="Sommer R.J."/>
        </authorList>
    </citation>
    <scope>NUCLEOTIDE SEQUENCE</scope>
    <source>
        <strain evidence="1">RS0144</strain>
    </source>
</reference>
<evidence type="ECO:0000313" key="2">
    <source>
        <dbReference type="Proteomes" id="UP001432027"/>
    </source>
</evidence>
<organism evidence="1 2">
    <name type="scientific">Pristionchus entomophagus</name>
    <dbReference type="NCBI Taxonomy" id="358040"/>
    <lineage>
        <taxon>Eukaryota</taxon>
        <taxon>Metazoa</taxon>
        <taxon>Ecdysozoa</taxon>
        <taxon>Nematoda</taxon>
        <taxon>Chromadorea</taxon>
        <taxon>Rhabditida</taxon>
        <taxon>Rhabditina</taxon>
        <taxon>Diplogasteromorpha</taxon>
        <taxon>Diplogasteroidea</taxon>
        <taxon>Neodiplogasteridae</taxon>
        <taxon>Pristionchus</taxon>
    </lineage>
</organism>
<name>A0AAV5TFW4_9BILA</name>
<accession>A0AAV5TFW4</accession>